<dbReference type="Proteomes" id="UP000824782">
    <property type="component" value="Unassembled WGS sequence"/>
</dbReference>
<protein>
    <submittedName>
        <fullName evidence="1">Uncharacterized protein</fullName>
    </submittedName>
</protein>
<dbReference type="EMBL" id="WNYA01000003">
    <property type="protein sequence ID" value="KAG8583112.1"/>
    <property type="molecule type" value="Genomic_DNA"/>
</dbReference>
<evidence type="ECO:0000313" key="2">
    <source>
        <dbReference type="Proteomes" id="UP000824782"/>
    </source>
</evidence>
<reference evidence="1" key="1">
    <citation type="thesis" date="2020" institute="ProQuest LLC" country="789 East Eisenhower Parkway, Ann Arbor, MI, USA">
        <title>Comparative Genomics and Chromosome Evolution.</title>
        <authorList>
            <person name="Mudd A.B."/>
        </authorList>
    </citation>
    <scope>NUCLEOTIDE SEQUENCE</scope>
    <source>
        <strain evidence="1">237g6f4</strain>
        <tissue evidence="1">Blood</tissue>
    </source>
</reference>
<gene>
    <name evidence="1" type="ORF">GDO81_008281</name>
</gene>
<sequence>MKAGGDASLPQSTLLAFAGRRLRDKLMVPASRKSMEMTTTDSLCSVGPLCGAGSRTQSPLYLKYGPIPVRKTRDLLPGIWGSTFY</sequence>
<accession>A0AAV7CG46</accession>
<proteinExistence type="predicted"/>
<evidence type="ECO:0000313" key="1">
    <source>
        <dbReference type="EMBL" id="KAG8583112.1"/>
    </source>
</evidence>
<organism evidence="1 2">
    <name type="scientific">Engystomops pustulosus</name>
    <name type="common">Tungara frog</name>
    <name type="synonym">Physalaemus pustulosus</name>
    <dbReference type="NCBI Taxonomy" id="76066"/>
    <lineage>
        <taxon>Eukaryota</taxon>
        <taxon>Metazoa</taxon>
        <taxon>Chordata</taxon>
        <taxon>Craniata</taxon>
        <taxon>Vertebrata</taxon>
        <taxon>Euteleostomi</taxon>
        <taxon>Amphibia</taxon>
        <taxon>Batrachia</taxon>
        <taxon>Anura</taxon>
        <taxon>Neobatrachia</taxon>
        <taxon>Hyloidea</taxon>
        <taxon>Leptodactylidae</taxon>
        <taxon>Leiuperinae</taxon>
        <taxon>Engystomops</taxon>
    </lineage>
</organism>
<keyword evidence="2" id="KW-1185">Reference proteome</keyword>
<dbReference type="AlphaFoldDB" id="A0AAV7CG46"/>
<name>A0AAV7CG46_ENGPU</name>
<comment type="caution">
    <text evidence="1">The sequence shown here is derived from an EMBL/GenBank/DDBJ whole genome shotgun (WGS) entry which is preliminary data.</text>
</comment>